<dbReference type="WBParaSite" id="Pan_g9152.t1">
    <property type="protein sequence ID" value="Pan_g9152.t1"/>
    <property type="gene ID" value="Pan_g9152"/>
</dbReference>
<sequence length="170" mass="18286">MHFLTAQSAAAGGNDFNIADSSVADGKYEVNTDFHPPDVIHSLIRGEALSKPTFTSDPRLQRPRTRLSIAFFMLKSASTSSAPTPEASPGPPFQSARRPTIACFDATSMAPRGGTRLSAFPFHYYTLYVIENCNHCSFSTPGGLSRCNHVVLESSPDVGTHGVITPDIRA</sequence>
<dbReference type="Proteomes" id="UP000492821">
    <property type="component" value="Unassembled WGS sequence"/>
</dbReference>
<evidence type="ECO:0000313" key="2">
    <source>
        <dbReference type="WBParaSite" id="Pan_g9152.t1"/>
    </source>
</evidence>
<name>A0A7E4WCK2_PANRE</name>
<accession>A0A7E4WCK2</accession>
<reference evidence="1" key="1">
    <citation type="journal article" date="2013" name="Genetics">
        <title>The draft genome and transcriptome of Panagrellus redivivus are shaped by the harsh demands of a free-living lifestyle.</title>
        <authorList>
            <person name="Srinivasan J."/>
            <person name="Dillman A.R."/>
            <person name="Macchietto M.G."/>
            <person name="Heikkinen L."/>
            <person name="Lakso M."/>
            <person name="Fracchia K.M."/>
            <person name="Antoshechkin I."/>
            <person name="Mortazavi A."/>
            <person name="Wong G."/>
            <person name="Sternberg P.W."/>
        </authorList>
    </citation>
    <scope>NUCLEOTIDE SEQUENCE [LARGE SCALE GENOMIC DNA]</scope>
    <source>
        <strain evidence="1">MT8872</strain>
    </source>
</reference>
<keyword evidence="1" id="KW-1185">Reference proteome</keyword>
<protein>
    <submittedName>
        <fullName evidence="2">Uncharacterized protein</fullName>
    </submittedName>
</protein>
<organism evidence="1 2">
    <name type="scientific">Panagrellus redivivus</name>
    <name type="common">Microworm</name>
    <dbReference type="NCBI Taxonomy" id="6233"/>
    <lineage>
        <taxon>Eukaryota</taxon>
        <taxon>Metazoa</taxon>
        <taxon>Ecdysozoa</taxon>
        <taxon>Nematoda</taxon>
        <taxon>Chromadorea</taxon>
        <taxon>Rhabditida</taxon>
        <taxon>Tylenchina</taxon>
        <taxon>Panagrolaimomorpha</taxon>
        <taxon>Panagrolaimoidea</taxon>
        <taxon>Panagrolaimidae</taxon>
        <taxon>Panagrellus</taxon>
    </lineage>
</organism>
<reference evidence="2" key="2">
    <citation type="submission" date="2020-10" db="UniProtKB">
        <authorList>
            <consortium name="WormBaseParasite"/>
        </authorList>
    </citation>
    <scope>IDENTIFICATION</scope>
</reference>
<proteinExistence type="predicted"/>
<evidence type="ECO:0000313" key="1">
    <source>
        <dbReference type="Proteomes" id="UP000492821"/>
    </source>
</evidence>
<dbReference type="AlphaFoldDB" id="A0A7E4WCK2"/>